<feature type="coiled-coil region" evidence="1">
    <location>
        <begin position="68"/>
        <end position="95"/>
    </location>
</feature>
<dbReference type="EMBL" id="QBKR01000034">
    <property type="protein sequence ID" value="PTX51245.1"/>
    <property type="molecule type" value="Genomic_DNA"/>
</dbReference>
<keyword evidence="3" id="KW-0472">Membrane</keyword>
<protein>
    <submittedName>
        <fullName evidence="4">Cell division protein FtsL</fullName>
    </submittedName>
</protein>
<reference evidence="4 5" key="1">
    <citation type="submission" date="2018-04" db="EMBL/GenBank/DDBJ databases">
        <title>Genomic Encyclopedia of Archaeal and Bacterial Type Strains, Phase II (KMG-II): from individual species to whole genera.</title>
        <authorList>
            <person name="Goeker M."/>
        </authorList>
    </citation>
    <scope>NUCLEOTIDE SEQUENCE [LARGE SCALE GENOMIC DNA]</scope>
    <source>
        <strain evidence="4 5">DSM 45787</strain>
    </source>
</reference>
<feature type="compositionally biased region" description="Basic and acidic residues" evidence="2">
    <location>
        <begin position="118"/>
        <end position="129"/>
    </location>
</feature>
<dbReference type="AlphaFoldDB" id="A0A2T6B5C9"/>
<name>A0A2T6B5C9_9BACL</name>
<keyword evidence="1" id="KW-0175">Coiled coil</keyword>
<dbReference type="Proteomes" id="UP000244240">
    <property type="component" value="Unassembled WGS sequence"/>
</dbReference>
<evidence type="ECO:0000313" key="4">
    <source>
        <dbReference type="EMBL" id="PTX51245.1"/>
    </source>
</evidence>
<feature type="transmembrane region" description="Helical" evidence="3">
    <location>
        <begin position="38"/>
        <end position="59"/>
    </location>
</feature>
<feature type="compositionally biased region" description="Polar residues" evidence="2">
    <location>
        <begin position="1"/>
        <end position="11"/>
    </location>
</feature>
<keyword evidence="3" id="KW-1133">Transmembrane helix</keyword>
<proteinExistence type="predicted"/>
<organism evidence="4 5">
    <name type="scientific">Melghirimyces profundicolus</name>
    <dbReference type="NCBI Taxonomy" id="1242148"/>
    <lineage>
        <taxon>Bacteria</taxon>
        <taxon>Bacillati</taxon>
        <taxon>Bacillota</taxon>
        <taxon>Bacilli</taxon>
        <taxon>Bacillales</taxon>
        <taxon>Thermoactinomycetaceae</taxon>
        <taxon>Melghirimyces</taxon>
    </lineage>
</organism>
<accession>A0A2T6B5C9</accession>
<keyword evidence="5" id="KW-1185">Reference proteome</keyword>
<keyword evidence="4" id="KW-0132">Cell division</keyword>
<evidence type="ECO:0000313" key="5">
    <source>
        <dbReference type="Proteomes" id="UP000244240"/>
    </source>
</evidence>
<gene>
    <name evidence="4" type="ORF">C8P63_13413</name>
</gene>
<sequence length="129" mass="14227">MREYRGNTSVAYQLEPQPKVAARKEKQPQTGLPAGEKLLYLASVVICVALASGVLSLYAKSAEINMETQKVAQQAEELKEANRGLTERKNELKSGERIRQFALDKGMVPADKTVPGAEKPDKKRKDSRG</sequence>
<keyword evidence="3" id="KW-0812">Transmembrane</keyword>
<evidence type="ECO:0000256" key="1">
    <source>
        <dbReference type="SAM" id="Coils"/>
    </source>
</evidence>
<keyword evidence="4" id="KW-0131">Cell cycle</keyword>
<dbReference type="OrthoDB" id="2988583at2"/>
<evidence type="ECO:0000256" key="3">
    <source>
        <dbReference type="SAM" id="Phobius"/>
    </source>
</evidence>
<feature type="region of interest" description="Disordered" evidence="2">
    <location>
        <begin position="103"/>
        <end position="129"/>
    </location>
</feature>
<feature type="region of interest" description="Disordered" evidence="2">
    <location>
        <begin position="1"/>
        <end position="29"/>
    </location>
</feature>
<dbReference type="GO" id="GO:0051301">
    <property type="term" value="P:cell division"/>
    <property type="evidence" value="ECO:0007669"/>
    <property type="project" value="UniProtKB-KW"/>
</dbReference>
<evidence type="ECO:0000256" key="2">
    <source>
        <dbReference type="SAM" id="MobiDB-lite"/>
    </source>
</evidence>
<comment type="caution">
    <text evidence="4">The sequence shown here is derived from an EMBL/GenBank/DDBJ whole genome shotgun (WGS) entry which is preliminary data.</text>
</comment>
<dbReference type="RefSeq" id="WP_108026140.1">
    <property type="nucleotide sequence ID" value="NZ_QBKR01000034.1"/>
</dbReference>